<dbReference type="EMBL" id="DTMF01000107">
    <property type="protein sequence ID" value="HGF33553.1"/>
    <property type="molecule type" value="Genomic_DNA"/>
</dbReference>
<keyword evidence="6" id="KW-0560">Oxidoreductase</keyword>
<keyword evidence="2" id="KW-0813">Transport</keyword>
<sequence length="182" mass="20733">MKEYIDEGRIKLDPSVNHHTITVHDPCNYVRKSQLAFGDHMGDLNRWITKQCVDPSLYREMCDDPLNNLCCGAGGGAWAMPYDEERLLYGRMKAEQIKETGAEVVMAPCHNCRDGIMKGLAAEFKKGREGFDMGNYKETVYLWELVANTLVVEPWSEEEVEAAHAARDAQFERDGIELEEEE</sequence>
<accession>A0A7C3Z9I3</accession>
<evidence type="ECO:0000259" key="10">
    <source>
        <dbReference type="Pfam" id="PF02754"/>
    </source>
</evidence>
<comment type="cofactor">
    <cofactor evidence="1">
        <name>[4Fe-4S] cluster</name>
        <dbReference type="ChEBI" id="CHEBI:49883"/>
    </cofactor>
</comment>
<gene>
    <name evidence="11" type="ORF">ENW96_04065</name>
</gene>
<dbReference type="PANTHER" id="PTHR43551:SF2">
    <property type="entry name" value="FUMARATE REDUCTASE IRON-SULFUR SUBUNIT"/>
    <property type="match status" value="1"/>
</dbReference>
<dbReference type="AlphaFoldDB" id="A0A7C3Z9I3"/>
<keyword evidence="7" id="KW-0408">Iron</keyword>
<organism evidence="11">
    <name type="scientific">Desulfobacca acetoxidans</name>
    <dbReference type="NCBI Taxonomy" id="60893"/>
    <lineage>
        <taxon>Bacteria</taxon>
        <taxon>Pseudomonadati</taxon>
        <taxon>Thermodesulfobacteriota</taxon>
        <taxon>Desulfobaccia</taxon>
        <taxon>Desulfobaccales</taxon>
        <taxon>Desulfobaccaceae</taxon>
        <taxon>Desulfobacca</taxon>
    </lineage>
</organism>
<dbReference type="Pfam" id="PF02754">
    <property type="entry name" value="CCG"/>
    <property type="match status" value="1"/>
</dbReference>
<dbReference type="InterPro" id="IPR004017">
    <property type="entry name" value="Cys_rich_dom"/>
</dbReference>
<keyword evidence="4" id="KW-0479">Metal-binding</keyword>
<dbReference type="PANTHER" id="PTHR43551">
    <property type="entry name" value="FUMARATE REDUCTASE IRON-SULFUR SUBUNIT"/>
    <property type="match status" value="1"/>
</dbReference>
<comment type="catalytic activity">
    <reaction evidence="9">
        <text>a quinone + succinate = fumarate + a quinol</text>
        <dbReference type="Rhea" id="RHEA:40523"/>
        <dbReference type="ChEBI" id="CHEBI:24646"/>
        <dbReference type="ChEBI" id="CHEBI:29806"/>
        <dbReference type="ChEBI" id="CHEBI:30031"/>
        <dbReference type="ChEBI" id="CHEBI:132124"/>
        <dbReference type="EC" id="1.3.5.1"/>
    </reaction>
</comment>
<evidence type="ECO:0000256" key="8">
    <source>
        <dbReference type="ARBA" id="ARBA00023014"/>
    </source>
</evidence>
<protein>
    <submittedName>
        <fullName evidence="11">(Fe-S)-binding protein</fullName>
    </submittedName>
</protein>
<name>A0A7C3Z9I3_9BACT</name>
<dbReference type="GO" id="GO:0008177">
    <property type="term" value="F:succinate dehydrogenase (quinone) activity"/>
    <property type="evidence" value="ECO:0007669"/>
    <property type="project" value="UniProtKB-EC"/>
</dbReference>
<evidence type="ECO:0000256" key="7">
    <source>
        <dbReference type="ARBA" id="ARBA00023004"/>
    </source>
</evidence>
<evidence type="ECO:0000256" key="5">
    <source>
        <dbReference type="ARBA" id="ARBA00022982"/>
    </source>
</evidence>
<evidence type="ECO:0000256" key="3">
    <source>
        <dbReference type="ARBA" id="ARBA00022485"/>
    </source>
</evidence>
<proteinExistence type="predicted"/>
<dbReference type="GO" id="GO:0051539">
    <property type="term" value="F:4 iron, 4 sulfur cluster binding"/>
    <property type="evidence" value="ECO:0007669"/>
    <property type="project" value="UniProtKB-KW"/>
</dbReference>
<keyword evidence="3" id="KW-0004">4Fe-4S</keyword>
<keyword evidence="8" id="KW-0411">Iron-sulfur</keyword>
<reference evidence="11" key="1">
    <citation type="journal article" date="2020" name="mSystems">
        <title>Genome- and Community-Level Interaction Insights into Carbon Utilization and Element Cycling Functions of Hydrothermarchaeota in Hydrothermal Sediment.</title>
        <authorList>
            <person name="Zhou Z."/>
            <person name="Liu Y."/>
            <person name="Xu W."/>
            <person name="Pan J."/>
            <person name="Luo Z.H."/>
            <person name="Li M."/>
        </authorList>
    </citation>
    <scope>NUCLEOTIDE SEQUENCE [LARGE SCALE GENOMIC DNA]</scope>
    <source>
        <strain evidence="11">SpSt-897</strain>
    </source>
</reference>
<evidence type="ECO:0000256" key="2">
    <source>
        <dbReference type="ARBA" id="ARBA00022448"/>
    </source>
</evidence>
<feature type="domain" description="Cysteine-rich" evidence="10">
    <location>
        <begin position="22"/>
        <end position="113"/>
    </location>
</feature>
<keyword evidence="5" id="KW-0249">Electron transport</keyword>
<dbReference type="GO" id="GO:0046872">
    <property type="term" value="F:metal ion binding"/>
    <property type="evidence" value="ECO:0007669"/>
    <property type="project" value="UniProtKB-KW"/>
</dbReference>
<evidence type="ECO:0000256" key="1">
    <source>
        <dbReference type="ARBA" id="ARBA00001966"/>
    </source>
</evidence>
<evidence type="ECO:0000256" key="4">
    <source>
        <dbReference type="ARBA" id="ARBA00022723"/>
    </source>
</evidence>
<comment type="caution">
    <text evidence="11">The sequence shown here is derived from an EMBL/GenBank/DDBJ whole genome shotgun (WGS) entry which is preliminary data.</text>
</comment>
<evidence type="ECO:0000256" key="9">
    <source>
        <dbReference type="ARBA" id="ARBA00049220"/>
    </source>
</evidence>
<evidence type="ECO:0000256" key="6">
    <source>
        <dbReference type="ARBA" id="ARBA00023002"/>
    </source>
</evidence>
<evidence type="ECO:0000313" key="11">
    <source>
        <dbReference type="EMBL" id="HGF33553.1"/>
    </source>
</evidence>